<dbReference type="Pfam" id="PF13668">
    <property type="entry name" value="Ferritin_2"/>
    <property type="match status" value="1"/>
</dbReference>
<keyword evidence="3" id="KW-1185">Reference proteome</keyword>
<comment type="caution">
    <text evidence="2">The sequence shown here is derived from an EMBL/GenBank/DDBJ whole genome shotgun (WGS) entry which is preliminary data.</text>
</comment>
<dbReference type="InterPro" id="IPR052965">
    <property type="entry name" value="Pigment-catalase-like"/>
</dbReference>
<accession>A0A8T0U400</accession>
<proteinExistence type="predicted"/>
<evidence type="ECO:0000256" key="1">
    <source>
        <dbReference type="SAM" id="SignalP"/>
    </source>
</evidence>
<reference evidence="2 3" key="1">
    <citation type="submission" date="2020-05" db="EMBL/GenBank/DDBJ databases">
        <title>WGS assembly of Panicum virgatum.</title>
        <authorList>
            <person name="Lovell J.T."/>
            <person name="Jenkins J."/>
            <person name="Shu S."/>
            <person name="Juenger T.E."/>
            <person name="Schmutz J."/>
        </authorList>
    </citation>
    <scope>NUCLEOTIDE SEQUENCE [LARGE SCALE GENOMIC DNA]</scope>
    <source>
        <strain evidence="3">cv. AP13</strain>
    </source>
</reference>
<dbReference type="EMBL" id="CM029042">
    <property type="protein sequence ID" value="KAG2616435.1"/>
    <property type="molecule type" value="Genomic_DNA"/>
</dbReference>
<feature type="signal peptide" evidence="1">
    <location>
        <begin position="1"/>
        <end position="22"/>
    </location>
</feature>
<evidence type="ECO:0000313" key="2">
    <source>
        <dbReference type="EMBL" id="KAG2616435.1"/>
    </source>
</evidence>
<keyword evidence="1" id="KW-0732">Signal</keyword>
<sequence>MARARDATVLLASAVLLPLAAATLLPAAGPEDPRCRATAPRRGALAVYPSDMEQLQFLLNAKFVEAEWFLHAALGRGVDFLDRDLAAGGPRPAGARRAALDFRTTEVAAELGYQEVGHIRAIRQAVGGFPRPAIDLGADRFAMVMDDAMGARLDPPFDPYNSTVNFLLASYVFPHITAAATMGISSSLMGFVSKRLQSSILAVEAGQDAVIRLLLYQRADEAVPPYQGHTVADFTRRISEWRNRMSGCGAKDEGVKVLDRQQGAERRTISNILGAGEDSLGFQRTPAEVLRILYGSRNEQIPGGFLPRGANGTIARGFFQLA</sequence>
<evidence type="ECO:0008006" key="4">
    <source>
        <dbReference type="Google" id="ProtNLM"/>
    </source>
</evidence>
<dbReference type="OrthoDB" id="1001765at2759"/>
<dbReference type="PANTHER" id="PTHR31694">
    <property type="entry name" value="DESICCATION-LIKE PROTEIN"/>
    <property type="match status" value="1"/>
</dbReference>
<dbReference type="Proteomes" id="UP000823388">
    <property type="component" value="Chromosome 3N"/>
</dbReference>
<feature type="chain" id="PRO_5035926189" description="Desiccation-related protein PCC13-62" evidence="1">
    <location>
        <begin position="23"/>
        <end position="322"/>
    </location>
</feature>
<organism evidence="2 3">
    <name type="scientific">Panicum virgatum</name>
    <name type="common">Blackwell switchgrass</name>
    <dbReference type="NCBI Taxonomy" id="38727"/>
    <lineage>
        <taxon>Eukaryota</taxon>
        <taxon>Viridiplantae</taxon>
        <taxon>Streptophyta</taxon>
        <taxon>Embryophyta</taxon>
        <taxon>Tracheophyta</taxon>
        <taxon>Spermatophyta</taxon>
        <taxon>Magnoliopsida</taxon>
        <taxon>Liliopsida</taxon>
        <taxon>Poales</taxon>
        <taxon>Poaceae</taxon>
        <taxon>PACMAD clade</taxon>
        <taxon>Panicoideae</taxon>
        <taxon>Panicodae</taxon>
        <taxon>Paniceae</taxon>
        <taxon>Panicinae</taxon>
        <taxon>Panicum</taxon>
        <taxon>Panicum sect. Hiantes</taxon>
    </lineage>
</organism>
<dbReference type="PANTHER" id="PTHR31694:SF26">
    <property type="entry name" value="OS05G0151100 PROTEIN"/>
    <property type="match status" value="1"/>
</dbReference>
<name>A0A8T0U400_PANVG</name>
<dbReference type="AlphaFoldDB" id="A0A8T0U400"/>
<evidence type="ECO:0000313" key="3">
    <source>
        <dbReference type="Proteomes" id="UP000823388"/>
    </source>
</evidence>
<protein>
    <recommendedName>
        <fullName evidence="4">Desiccation-related protein PCC13-62</fullName>
    </recommendedName>
</protein>
<gene>
    <name evidence="2" type="ORF">PVAP13_3NG203622</name>
</gene>